<dbReference type="PATRIC" id="fig|1423758.3.peg.176"/>
<dbReference type="GO" id="GO:0001508">
    <property type="term" value="P:action potential"/>
    <property type="evidence" value="ECO:0007669"/>
    <property type="project" value="TreeGrafter"/>
</dbReference>
<dbReference type="SUPFAM" id="SSF81324">
    <property type="entry name" value="Voltage-gated potassium channels"/>
    <property type="match status" value="1"/>
</dbReference>
<evidence type="ECO:0000256" key="3">
    <source>
        <dbReference type="ARBA" id="ARBA00022538"/>
    </source>
</evidence>
<evidence type="ECO:0000256" key="11">
    <source>
        <dbReference type="ARBA" id="ARBA00023303"/>
    </source>
</evidence>
<dbReference type="Gene3D" id="1.10.287.70">
    <property type="match status" value="1"/>
</dbReference>
<keyword evidence="3" id="KW-0633">Potassium transport</keyword>
<gene>
    <name evidence="15" type="ORF">BN55_03895</name>
</gene>
<dbReference type="InterPro" id="IPR027359">
    <property type="entry name" value="Volt_channel_dom_sf"/>
</dbReference>
<accession>I7JU79</accession>
<evidence type="ECO:0000256" key="4">
    <source>
        <dbReference type="ARBA" id="ARBA00022692"/>
    </source>
</evidence>
<keyword evidence="10 13" id="KW-0472">Membrane</keyword>
<keyword evidence="6" id="KW-0851">Voltage-gated channel</keyword>
<dbReference type="STRING" id="1423758.FC41_GL000172"/>
<dbReference type="EMBL" id="CAKE01000001">
    <property type="protein sequence ID" value="CCI81066.1"/>
    <property type="molecule type" value="Genomic_DNA"/>
</dbReference>
<evidence type="ECO:0000259" key="14">
    <source>
        <dbReference type="Pfam" id="PF00520"/>
    </source>
</evidence>
<dbReference type="GO" id="GO:0005249">
    <property type="term" value="F:voltage-gated potassium channel activity"/>
    <property type="evidence" value="ECO:0007669"/>
    <property type="project" value="InterPro"/>
</dbReference>
<dbReference type="InterPro" id="IPR028325">
    <property type="entry name" value="VG_K_chnl"/>
</dbReference>
<keyword evidence="5" id="KW-0631">Potassium channel</keyword>
<proteinExistence type="predicted"/>
<evidence type="ECO:0000256" key="5">
    <source>
        <dbReference type="ARBA" id="ARBA00022826"/>
    </source>
</evidence>
<dbReference type="Gene3D" id="1.20.120.350">
    <property type="entry name" value="Voltage-gated potassium channels. Chain C"/>
    <property type="match status" value="1"/>
</dbReference>
<feature type="domain" description="Ion transport" evidence="14">
    <location>
        <begin position="6"/>
        <end position="207"/>
    </location>
</feature>
<sequence>MKKQIIYDWSMAILAVFSIIIVVLDYAKVLNINSGIWMWVDNSILVIFTIDYFVRFTLAKNKKTFFKENIFDLLSIIPVSGLFAFFRIARISRAARLVRLLRLFRLVGLAGKLKKFLHTNGLIYWIYLSLALLIIGAGAYSITEDASLGQSFWWAIATATTVGYGDISPHTLVGKIVALILMLVGIGVIGMLTSSITTYFVKNNDDQDSIQQEKLDKIIDELDKIKTQNAELRREINLLKNNK</sequence>
<feature type="transmembrane region" description="Helical" evidence="13">
    <location>
        <begin position="176"/>
        <end position="201"/>
    </location>
</feature>
<comment type="subcellular location">
    <subcellularLocation>
        <location evidence="1">Membrane</location>
        <topology evidence="1">Multi-pass membrane protein</topology>
    </subcellularLocation>
</comment>
<dbReference type="PANTHER" id="PTHR11537">
    <property type="entry name" value="VOLTAGE-GATED POTASSIUM CHANNEL"/>
    <property type="match status" value="1"/>
</dbReference>
<keyword evidence="2" id="KW-0813">Transport</keyword>
<protein>
    <recommendedName>
        <fullName evidence="14">Ion transport domain-containing protein</fullName>
    </recommendedName>
</protein>
<keyword evidence="12" id="KW-0175">Coiled coil</keyword>
<dbReference type="GO" id="GO:0008076">
    <property type="term" value="C:voltage-gated potassium channel complex"/>
    <property type="evidence" value="ECO:0007669"/>
    <property type="project" value="InterPro"/>
</dbReference>
<dbReference type="GeneID" id="82846346"/>
<reference evidence="15 16" key="1">
    <citation type="submission" date="2012-06" db="EMBL/GenBank/DDBJ databases">
        <title>Draft Genome Sequence of Lactobacillus hominis Strain CRBIP 24.179T, isolated from human intestine.</title>
        <authorList>
            <person name="Cousin S."/>
            <person name="Ma L."/>
            <person name="Bizet C."/>
            <person name="Loux V."/>
            <person name="Bouchier C."/>
            <person name="Clermont D."/>
            <person name="Creno S."/>
        </authorList>
    </citation>
    <scope>NUCLEOTIDE SEQUENCE [LARGE SCALE GENOMIC DNA]</scope>
    <source>
        <strain evidence="16">CRBIP 24.179T</strain>
    </source>
</reference>
<evidence type="ECO:0000256" key="13">
    <source>
        <dbReference type="SAM" id="Phobius"/>
    </source>
</evidence>
<evidence type="ECO:0000256" key="12">
    <source>
        <dbReference type="SAM" id="Coils"/>
    </source>
</evidence>
<evidence type="ECO:0000256" key="7">
    <source>
        <dbReference type="ARBA" id="ARBA00022958"/>
    </source>
</evidence>
<comment type="caution">
    <text evidence="15">The sequence shown here is derived from an EMBL/GenBank/DDBJ whole genome shotgun (WGS) entry which is preliminary data.</text>
</comment>
<dbReference type="Pfam" id="PF00520">
    <property type="entry name" value="Ion_trans"/>
    <property type="match status" value="1"/>
</dbReference>
<dbReference type="eggNOG" id="COG1340">
    <property type="taxonomic scope" value="Bacteria"/>
</dbReference>
<name>I7JU79_9LACO</name>
<keyword evidence="8 13" id="KW-1133">Transmembrane helix</keyword>
<keyword evidence="7" id="KW-0630">Potassium</keyword>
<keyword evidence="4 13" id="KW-0812">Transmembrane</keyword>
<dbReference type="InterPro" id="IPR005821">
    <property type="entry name" value="Ion_trans_dom"/>
</dbReference>
<feature type="coiled-coil region" evidence="12">
    <location>
        <begin position="215"/>
        <end position="242"/>
    </location>
</feature>
<feature type="transmembrane region" description="Helical" evidence="13">
    <location>
        <begin position="70"/>
        <end position="89"/>
    </location>
</feature>
<evidence type="ECO:0000256" key="1">
    <source>
        <dbReference type="ARBA" id="ARBA00004141"/>
    </source>
</evidence>
<organism evidence="15 16">
    <name type="scientific">Lactobacillus hominis DSM 23910 = CRBIP 24.179</name>
    <dbReference type="NCBI Taxonomy" id="1423758"/>
    <lineage>
        <taxon>Bacteria</taxon>
        <taxon>Bacillati</taxon>
        <taxon>Bacillota</taxon>
        <taxon>Bacilli</taxon>
        <taxon>Lactobacillales</taxon>
        <taxon>Lactobacillaceae</taxon>
        <taxon>Lactobacillus</taxon>
    </lineage>
</organism>
<evidence type="ECO:0000256" key="8">
    <source>
        <dbReference type="ARBA" id="ARBA00022989"/>
    </source>
</evidence>
<evidence type="ECO:0000256" key="9">
    <source>
        <dbReference type="ARBA" id="ARBA00023065"/>
    </source>
</evidence>
<keyword evidence="9" id="KW-0406">Ion transport</keyword>
<evidence type="ECO:0000313" key="16">
    <source>
        <dbReference type="Proteomes" id="UP000009320"/>
    </source>
</evidence>
<feature type="transmembrane region" description="Helical" evidence="13">
    <location>
        <begin position="36"/>
        <end position="58"/>
    </location>
</feature>
<feature type="transmembrane region" description="Helical" evidence="13">
    <location>
        <begin position="6"/>
        <end position="24"/>
    </location>
</feature>
<evidence type="ECO:0000256" key="2">
    <source>
        <dbReference type="ARBA" id="ARBA00022448"/>
    </source>
</evidence>
<dbReference type="PANTHER" id="PTHR11537:SF254">
    <property type="entry name" value="POTASSIUM VOLTAGE-GATED CHANNEL PROTEIN SHAB"/>
    <property type="match status" value="1"/>
</dbReference>
<evidence type="ECO:0000256" key="6">
    <source>
        <dbReference type="ARBA" id="ARBA00022882"/>
    </source>
</evidence>
<evidence type="ECO:0000313" key="15">
    <source>
        <dbReference type="EMBL" id="CCI81066.1"/>
    </source>
</evidence>
<dbReference type="AlphaFoldDB" id="I7JU79"/>
<dbReference type="RefSeq" id="WP_008469675.1">
    <property type="nucleotide sequence ID" value="NZ_AYZP01000001.1"/>
</dbReference>
<feature type="transmembrane region" description="Helical" evidence="13">
    <location>
        <begin position="122"/>
        <end position="142"/>
    </location>
</feature>
<keyword evidence="11" id="KW-0407">Ion channel</keyword>
<dbReference type="Proteomes" id="UP000009320">
    <property type="component" value="Unassembled WGS sequence"/>
</dbReference>
<evidence type="ECO:0000256" key="10">
    <source>
        <dbReference type="ARBA" id="ARBA00023136"/>
    </source>
</evidence>
<keyword evidence="16" id="KW-1185">Reference proteome</keyword>